<accession>A0A0T6B7K8</accession>
<keyword evidence="6 8" id="KW-0472">Membrane</keyword>
<proteinExistence type="inferred from homology"/>
<evidence type="ECO:0000256" key="1">
    <source>
        <dbReference type="ARBA" id="ARBA00004141"/>
    </source>
</evidence>
<dbReference type="GO" id="GO:0007155">
    <property type="term" value="P:cell adhesion"/>
    <property type="evidence" value="ECO:0007669"/>
    <property type="project" value="UniProtKB-KW"/>
</dbReference>
<evidence type="ECO:0000313" key="10">
    <source>
        <dbReference type="Proteomes" id="UP000051574"/>
    </source>
</evidence>
<dbReference type="GO" id="GO:0016020">
    <property type="term" value="C:membrane"/>
    <property type="evidence" value="ECO:0007669"/>
    <property type="project" value="UniProtKB-SubCell"/>
</dbReference>
<protein>
    <submittedName>
        <fullName evidence="9">Uncharacterized protein</fullName>
    </submittedName>
</protein>
<reference evidence="9 10" key="1">
    <citation type="submission" date="2015-09" db="EMBL/GenBank/DDBJ databases">
        <title>Draft genome of the scarab beetle Oryctes borbonicus.</title>
        <authorList>
            <person name="Meyer J.M."/>
            <person name="Markov G.V."/>
            <person name="Baskaran P."/>
            <person name="Herrmann M."/>
            <person name="Sommer R.J."/>
            <person name="Roedelsperger C."/>
        </authorList>
    </citation>
    <scope>NUCLEOTIDE SEQUENCE [LARGE SCALE GENOMIC DNA]</scope>
    <source>
        <strain evidence="9">OB123</strain>
        <tissue evidence="9">Whole animal</tissue>
    </source>
</reference>
<feature type="compositionally biased region" description="Basic and acidic residues" evidence="7">
    <location>
        <begin position="8"/>
        <end position="17"/>
    </location>
</feature>
<evidence type="ECO:0000256" key="8">
    <source>
        <dbReference type="SAM" id="Phobius"/>
    </source>
</evidence>
<evidence type="ECO:0000256" key="7">
    <source>
        <dbReference type="SAM" id="MobiDB-lite"/>
    </source>
</evidence>
<comment type="caution">
    <text evidence="9">The sequence shown here is derived from an EMBL/GenBank/DDBJ whole genome shotgun (WGS) entry which is preliminary data.</text>
</comment>
<evidence type="ECO:0000313" key="9">
    <source>
        <dbReference type="EMBL" id="KRT83331.1"/>
    </source>
</evidence>
<keyword evidence="3 8" id="KW-0812">Transmembrane</keyword>
<evidence type="ECO:0000256" key="3">
    <source>
        <dbReference type="ARBA" id="ARBA00022692"/>
    </source>
</evidence>
<dbReference type="Proteomes" id="UP000051574">
    <property type="component" value="Unassembled WGS sequence"/>
</dbReference>
<feature type="transmembrane region" description="Helical" evidence="8">
    <location>
        <begin position="180"/>
        <end position="201"/>
    </location>
</feature>
<dbReference type="Pfam" id="PF04923">
    <property type="entry name" value="Ninjurin"/>
    <property type="match status" value="1"/>
</dbReference>
<comment type="similarity">
    <text evidence="2">Belongs to the ninjurin family.</text>
</comment>
<dbReference type="InterPro" id="IPR007007">
    <property type="entry name" value="Ninjurin"/>
</dbReference>
<evidence type="ECO:0000256" key="6">
    <source>
        <dbReference type="ARBA" id="ARBA00023136"/>
    </source>
</evidence>
<feature type="transmembrane region" description="Helical" evidence="8">
    <location>
        <begin position="135"/>
        <end position="159"/>
    </location>
</feature>
<keyword evidence="5 8" id="KW-1133">Transmembrane helix</keyword>
<dbReference type="PANTHER" id="PTHR12316">
    <property type="entry name" value="NINJURIN-RELATED"/>
    <property type="match status" value="1"/>
</dbReference>
<dbReference type="AlphaFoldDB" id="A0A0T6B7K8"/>
<evidence type="ECO:0000256" key="5">
    <source>
        <dbReference type="ARBA" id="ARBA00022989"/>
    </source>
</evidence>
<evidence type="ECO:0000256" key="4">
    <source>
        <dbReference type="ARBA" id="ARBA00022889"/>
    </source>
</evidence>
<gene>
    <name evidence="9" type="ORF">AMK59_4886</name>
</gene>
<name>A0A0T6B7K8_9SCAR</name>
<dbReference type="EMBL" id="LJIG01009312">
    <property type="protein sequence ID" value="KRT83331.1"/>
    <property type="molecule type" value="Genomic_DNA"/>
</dbReference>
<keyword evidence="4" id="KW-0130">Cell adhesion</keyword>
<dbReference type="OrthoDB" id="6114058at2759"/>
<sequence length="234" mass="25847">MELSNINNDKRHEEDTGFKTGHTLSPEEENRRAEAMAAIFHTEADNHHYDFYSRAGENGTNVVDSNKLHVPDDTAMSLRASSDNRSEFGGIAESIPDVNIYQNKKTVAQGMMDLALFSANANQLRYVLESVNHPYYYSGIVLIAISLIFQVAVGVGLLINTRYSVKCRKEICIANRINNFTIIGIFLVTVINVFISAFGVATNGTAVSTIPALSNRFGEEDNITETTTMPADME</sequence>
<comment type="subcellular location">
    <subcellularLocation>
        <location evidence="1">Membrane</location>
        <topology evidence="1">Multi-pass membrane protein</topology>
    </subcellularLocation>
</comment>
<organism evidence="9 10">
    <name type="scientific">Oryctes borbonicus</name>
    <dbReference type="NCBI Taxonomy" id="1629725"/>
    <lineage>
        <taxon>Eukaryota</taxon>
        <taxon>Metazoa</taxon>
        <taxon>Ecdysozoa</taxon>
        <taxon>Arthropoda</taxon>
        <taxon>Hexapoda</taxon>
        <taxon>Insecta</taxon>
        <taxon>Pterygota</taxon>
        <taxon>Neoptera</taxon>
        <taxon>Endopterygota</taxon>
        <taxon>Coleoptera</taxon>
        <taxon>Polyphaga</taxon>
        <taxon>Scarabaeiformia</taxon>
        <taxon>Scarabaeidae</taxon>
        <taxon>Dynastinae</taxon>
        <taxon>Oryctes</taxon>
    </lineage>
</organism>
<keyword evidence="10" id="KW-1185">Reference proteome</keyword>
<feature type="region of interest" description="Disordered" evidence="7">
    <location>
        <begin position="1"/>
        <end position="30"/>
    </location>
</feature>
<dbReference type="GO" id="GO:0042246">
    <property type="term" value="P:tissue regeneration"/>
    <property type="evidence" value="ECO:0007669"/>
    <property type="project" value="InterPro"/>
</dbReference>
<evidence type="ECO:0000256" key="2">
    <source>
        <dbReference type="ARBA" id="ARBA00008141"/>
    </source>
</evidence>
<dbReference type="PANTHER" id="PTHR12316:SF20">
    <property type="entry name" value="NINJURIN-A"/>
    <property type="match status" value="1"/>
</dbReference>